<keyword evidence="1" id="KW-0812">Transmembrane</keyword>
<comment type="caution">
    <text evidence="2">The sequence shown here is derived from an EMBL/GenBank/DDBJ whole genome shotgun (WGS) entry which is preliminary data.</text>
</comment>
<evidence type="ECO:0000313" key="2">
    <source>
        <dbReference type="EMBL" id="GAI32662.1"/>
    </source>
</evidence>
<keyword evidence="1" id="KW-1133">Transmembrane helix</keyword>
<keyword evidence="1" id="KW-0472">Membrane</keyword>
<accession>X1MLZ9</accession>
<dbReference type="AlphaFoldDB" id="X1MLZ9"/>
<feature type="transmembrane region" description="Helical" evidence="1">
    <location>
        <begin position="20"/>
        <end position="40"/>
    </location>
</feature>
<feature type="non-terminal residue" evidence="2">
    <location>
        <position position="1"/>
    </location>
</feature>
<proteinExistence type="predicted"/>
<sequence length="52" mass="5571">SLTVGQIGLAIIFARVSHQSVPLVILFWSVVILGLFFTGAKYRGVLLAVLSV</sequence>
<name>X1MLZ9_9ZZZZ</name>
<gene>
    <name evidence="2" type="ORF">S06H3_48897</name>
</gene>
<protein>
    <submittedName>
        <fullName evidence="2">Uncharacterized protein</fullName>
    </submittedName>
</protein>
<organism evidence="2">
    <name type="scientific">marine sediment metagenome</name>
    <dbReference type="NCBI Taxonomy" id="412755"/>
    <lineage>
        <taxon>unclassified sequences</taxon>
        <taxon>metagenomes</taxon>
        <taxon>ecological metagenomes</taxon>
    </lineage>
</organism>
<reference evidence="2" key="1">
    <citation type="journal article" date="2014" name="Front. Microbiol.">
        <title>High frequency of phylogenetically diverse reductive dehalogenase-homologous genes in deep subseafloor sedimentary metagenomes.</title>
        <authorList>
            <person name="Kawai M."/>
            <person name="Futagami T."/>
            <person name="Toyoda A."/>
            <person name="Takaki Y."/>
            <person name="Nishi S."/>
            <person name="Hori S."/>
            <person name="Arai W."/>
            <person name="Tsubouchi T."/>
            <person name="Morono Y."/>
            <person name="Uchiyama I."/>
            <person name="Ito T."/>
            <person name="Fujiyama A."/>
            <person name="Inagaki F."/>
            <person name="Takami H."/>
        </authorList>
    </citation>
    <scope>NUCLEOTIDE SEQUENCE</scope>
    <source>
        <strain evidence="2">Expedition CK06-06</strain>
    </source>
</reference>
<evidence type="ECO:0000256" key="1">
    <source>
        <dbReference type="SAM" id="Phobius"/>
    </source>
</evidence>
<dbReference type="EMBL" id="BARV01030826">
    <property type="protein sequence ID" value="GAI32662.1"/>
    <property type="molecule type" value="Genomic_DNA"/>
</dbReference>